<dbReference type="EMBL" id="CAJPIZ010004788">
    <property type="protein sequence ID" value="CAG2107939.1"/>
    <property type="molecule type" value="Genomic_DNA"/>
</dbReference>
<feature type="transmembrane region" description="Helical" evidence="1">
    <location>
        <begin position="12"/>
        <end position="30"/>
    </location>
</feature>
<keyword evidence="1" id="KW-0812">Transmembrane</keyword>
<gene>
    <name evidence="2" type="ORF">OSB1V03_LOCUS7935</name>
</gene>
<name>A0A7R9Q0V8_9ACAR</name>
<protein>
    <submittedName>
        <fullName evidence="2">Uncharacterized protein</fullName>
    </submittedName>
</protein>
<organism evidence="2">
    <name type="scientific">Medioppia subpectinata</name>
    <dbReference type="NCBI Taxonomy" id="1979941"/>
    <lineage>
        <taxon>Eukaryota</taxon>
        <taxon>Metazoa</taxon>
        <taxon>Ecdysozoa</taxon>
        <taxon>Arthropoda</taxon>
        <taxon>Chelicerata</taxon>
        <taxon>Arachnida</taxon>
        <taxon>Acari</taxon>
        <taxon>Acariformes</taxon>
        <taxon>Sarcoptiformes</taxon>
        <taxon>Oribatida</taxon>
        <taxon>Brachypylina</taxon>
        <taxon>Oppioidea</taxon>
        <taxon>Oppiidae</taxon>
        <taxon>Medioppia</taxon>
    </lineage>
</organism>
<evidence type="ECO:0000313" key="2">
    <source>
        <dbReference type="EMBL" id="CAD7627509.1"/>
    </source>
</evidence>
<evidence type="ECO:0000256" key="1">
    <source>
        <dbReference type="SAM" id="Phobius"/>
    </source>
</evidence>
<accession>A0A7R9Q0V8</accession>
<evidence type="ECO:0000313" key="3">
    <source>
        <dbReference type="Proteomes" id="UP000759131"/>
    </source>
</evidence>
<keyword evidence="1" id="KW-0472">Membrane</keyword>
<dbReference type="Proteomes" id="UP000759131">
    <property type="component" value="Unassembled WGS sequence"/>
</dbReference>
<reference evidence="2" key="1">
    <citation type="submission" date="2020-11" db="EMBL/GenBank/DDBJ databases">
        <authorList>
            <person name="Tran Van P."/>
        </authorList>
    </citation>
    <scope>NUCLEOTIDE SEQUENCE</scope>
</reference>
<sequence length="68" mass="7545">MTAFSLAEAVVYFSYALLVASLLVVVYLIGRDCDLFRTNNVYKPVREDRVAEPEPGLRGVSVILPDIV</sequence>
<dbReference type="AlphaFoldDB" id="A0A7R9Q0V8"/>
<keyword evidence="1" id="KW-1133">Transmembrane helix</keyword>
<dbReference type="EMBL" id="OC859363">
    <property type="protein sequence ID" value="CAD7627509.1"/>
    <property type="molecule type" value="Genomic_DNA"/>
</dbReference>
<proteinExistence type="predicted"/>
<keyword evidence="3" id="KW-1185">Reference proteome</keyword>